<feature type="compositionally biased region" description="Basic and acidic residues" evidence="1">
    <location>
        <begin position="18"/>
        <end position="34"/>
    </location>
</feature>
<name>A0A9P3CMC9_9PEZI</name>
<dbReference type="EMBL" id="BOLY01000007">
    <property type="protein sequence ID" value="GIZ47154.1"/>
    <property type="molecule type" value="Genomic_DNA"/>
</dbReference>
<reference evidence="2 3" key="1">
    <citation type="submission" date="2021-01" db="EMBL/GenBank/DDBJ databases">
        <title>Cercospora kikuchii MAFF 305040 whole genome shotgun sequence.</title>
        <authorList>
            <person name="Kashiwa T."/>
            <person name="Suzuki T."/>
        </authorList>
    </citation>
    <scope>NUCLEOTIDE SEQUENCE [LARGE SCALE GENOMIC DNA]</scope>
    <source>
        <strain evidence="2 3">MAFF 305040</strain>
    </source>
</reference>
<gene>
    <name evidence="2" type="ORF">CKM354_001025300</name>
</gene>
<dbReference type="Proteomes" id="UP000825890">
    <property type="component" value="Unassembled WGS sequence"/>
</dbReference>
<comment type="caution">
    <text evidence="2">The sequence shown here is derived from an EMBL/GenBank/DDBJ whole genome shotgun (WGS) entry which is preliminary data.</text>
</comment>
<organism evidence="2 3">
    <name type="scientific">Cercospora kikuchii</name>
    <dbReference type="NCBI Taxonomy" id="84275"/>
    <lineage>
        <taxon>Eukaryota</taxon>
        <taxon>Fungi</taxon>
        <taxon>Dikarya</taxon>
        <taxon>Ascomycota</taxon>
        <taxon>Pezizomycotina</taxon>
        <taxon>Dothideomycetes</taxon>
        <taxon>Dothideomycetidae</taxon>
        <taxon>Mycosphaerellales</taxon>
        <taxon>Mycosphaerellaceae</taxon>
        <taxon>Cercospora</taxon>
    </lineage>
</organism>
<accession>A0A9P3CMC9</accession>
<feature type="compositionally biased region" description="Low complexity" evidence="1">
    <location>
        <begin position="35"/>
        <end position="50"/>
    </location>
</feature>
<dbReference type="RefSeq" id="XP_044661641.1">
    <property type="nucleotide sequence ID" value="XM_044805706.1"/>
</dbReference>
<protein>
    <submittedName>
        <fullName evidence="2">Uncharacterized protein</fullName>
    </submittedName>
</protein>
<dbReference type="OrthoDB" id="3645838at2759"/>
<evidence type="ECO:0000313" key="2">
    <source>
        <dbReference type="EMBL" id="GIZ47154.1"/>
    </source>
</evidence>
<proteinExistence type="predicted"/>
<dbReference type="AlphaFoldDB" id="A0A9P3CMC9"/>
<sequence length="115" mass="12630">MPDPSDKWTGHSTATNESTDRKPPQPKGSNDKMPRTASSTTSSSRSASPSNRRHLEDRKASDIASWTAGVPAKSTNPNGVMYDEENPAVQAYIQLKMSLFQRYKDRSSASASRNK</sequence>
<evidence type="ECO:0000313" key="3">
    <source>
        <dbReference type="Proteomes" id="UP000825890"/>
    </source>
</evidence>
<evidence type="ECO:0000256" key="1">
    <source>
        <dbReference type="SAM" id="MobiDB-lite"/>
    </source>
</evidence>
<dbReference type="GeneID" id="68295828"/>
<keyword evidence="3" id="KW-1185">Reference proteome</keyword>
<feature type="region of interest" description="Disordered" evidence="1">
    <location>
        <begin position="1"/>
        <end position="82"/>
    </location>
</feature>